<comment type="similarity">
    <text evidence="2">Belongs to the multicopper oxidase family.</text>
</comment>
<feature type="repeat" description="PPR" evidence="7">
    <location>
        <begin position="217"/>
        <end position="251"/>
    </location>
</feature>
<dbReference type="FunFam" id="1.25.40.10:FF:000361">
    <property type="entry name" value="Pentatricopeptide repeat-containing protein chloroplastic"/>
    <property type="match status" value="1"/>
</dbReference>
<evidence type="ECO:0000313" key="13">
    <source>
        <dbReference type="Proteomes" id="UP001370490"/>
    </source>
</evidence>
<comment type="caution">
    <text evidence="12">The sequence shown here is derived from an EMBL/GenBank/DDBJ whole genome shotgun (WGS) entry which is preliminary data.</text>
</comment>
<keyword evidence="4" id="KW-0809">Transit peptide</keyword>
<keyword evidence="3" id="KW-0677">Repeat</keyword>
<dbReference type="SUPFAM" id="SSF48452">
    <property type="entry name" value="TPR-like"/>
    <property type="match status" value="1"/>
</dbReference>
<evidence type="ECO:0000256" key="8">
    <source>
        <dbReference type="SAM" id="MobiDB-lite"/>
    </source>
</evidence>
<dbReference type="Pfam" id="PF01535">
    <property type="entry name" value="PPR"/>
    <property type="match status" value="7"/>
</dbReference>
<evidence type="ECO:0000256" key="7">
    <source>
        <dbReference type="PROSITE-ProRule" id="PRU00708"/>
    </source>
</evidence>
<dbReference type="PANTHER" id="PTHR24015">
    <property type="entry name" value="OS07G0578800 PROTEIN-RELATED"/>
    <property type="match status" value="1"/>
</dbReference>
<feature type="repeat" description="PPR" evidence="7">
    <location>
        <begin position="621"/>
        <end position="655"/>
    </location>
</feature>
<dbReference type="FunFam" id="1.25.40.10:FF:000366">
    <property type="entry name" value="Pentatricopeptide (PPR) repeat-containing protein"/>
    <property type="match status" value="1"/>
</dbReference>
<dbReference type="FunFam" id="1.25.40.10:FF:000488">
    <property type="entry name" value="Pentatricopeptide repeat-containing protein, mitochondrial"/>
    <property type="match status" value="1"/>
</dbReference>
<protein>
    <submittedName>
        <fullName evidence="12">E motif</fullName>
    </submittedName>
</protein>
<dbReference type="Pfam" id="PF07731">
    <property type="entry name" value="Cu-oxidase_2"/>
    <property type="match status" value="2"/>
</dbReference>
<keyword evidence="5" id="KW-0325">Glycoprotein</keyword>
<dbReference type="GO" id="GO:0009451">
    <property type="term" value="P:RNA modification"/>
    <property type="evidence" value="ECO:0007669"/>
    <property type="project" value="InterPro"/>
</dbReference>
<dbReference type="InterPro" id="IPR011706">
    <property type="entry name" value="Cu-oxidase_C"/>
</dbReference>
<feature type="domain" description="Plastocyanin-like" evidence="10">
    <location>
        <begin position="1177"/>
        <end position="1243"/>
    </location>
</feature>
<dbReference type="Pfam" id="PF13041">
    <property type="entry name" value="PPR_2"/>
    <property type="match status" value="4"/>
</dbReference>
<dbReference type="FunFam" id="2.60.40.420:FF:000045">
    <property type="entry name" value="Laccase 2"/>
    <property type="match status" value="1"/>
</dbReference>
<feature type="compositionally biased region" description="Pro residues" evidence="8">
    <location>
        <begin position="1727"/>
        <end position="1762"/>
    </location>
</feature>
<dbReference type="Gene3D" id="2.60.40.420">
    <property type="entry name" value="Cupredoxins - blue copper proteins"/>
    <property type="match status" value="4"/>
</dbReference>
<dbReference type="Pfam" id="PF20431">
    <property type="entry name" value="E_motif"/>
    <property type="match status" value="1"/>
</dbReference>
<dbReference type="InterPro" id="IPR011990">
    <property type="entry name" value="TPR-like_helical_dom_sf"/>
</dbReference>
<comment type="similarity">
    <text evidence="6">Belongs to the PPR family. PCMP-E subfamily.</text>
</comment>
<dbReference type="InterPro" id="IPR046960">
    <property type="entry name" value="PPR_At4g14850-like_plant"/>
</dbReference>
<dbReference type="InterPro" id="IPR002885">
    <property type="entry name" value="PPR_rpt"/>
</dbReference>
<evidence type="ECO:0000259" key="11">
    <source>
        <dbReference type="Pfam" id="PF07732"/>
    </source>
</evidence>
<evidence type="ECO:0000313" key="12">
    <source>
        <dbReference type="EMBL" id="KAK6933459.1"/>
    </source>
</evidence>
<evidence type="ECO:0000259" key="9">
    <source>
        <dbReference type="Pfam" id="PF00394"/>
    </source>
</evidence>
<organism evidence="12 13">
    <name type="scientific">Dillenia turbinata</name>
    <dbReference type="NCBI Taxonomy" id="194707"/>
    <lineage>
        <taxon>Eukaryota</taxon>
        <taxon>Viridiplantae</taxon>
        <taxon>Streptophyta</taxon>
        <taxon>Embryophyta</taxon>
        <taxon>Tracheophyta</taxon>
        <taxon>Spermatophyta</taxon>
        <taxon>Magnoliopsida</taxon>
        <taxon>eudicotyledons</taxon>
        <taxon>Gunneridae</taxon>
        <taxon>Pentapetalae</taxon>
        <taxon>Dilleniales</taxon>
        <taxon>Dilleniaceae</taxon>
        <taxon>Dillenia</taxon>
    </lineage>
</organism>
<feature type="repeat" description="PPR" evidence="7">
    <location>
        <begin position="656"/>
        <end position="690"/>
    </location>
</feature>
<dbReference type="FunFam" id="1.25.40.10:FF:000073">
    <property type="entry name" value="Pentatricopeptide repeat-containing protein chloroplastic"/>
    <property type="match status" value="1"/>
</dbReference>
<evidence type="ECO:0000256" key="5">
    <source>
        <dbReference type="ARBA" id="ARBA00023180"/>
    </source>
</evidence>
<feature type="repeat" description="PPR" evidence="7">
    <location>
        <begin position="520"/>
        <end position="554"/>
    </location>
</feature>
<gene>
    <name evidence="12" type="ORF">RJ641_036353</name>
</gene>
<dbReference type="SUPFAM" id="SSF49503">
    <property type="entry name" value="Cupredoxins"/>
    <property type="match status" value="4"/>
</dbReference>
<dbReference type="PANTHER" id="PTHR24015:SF548">
    <property type="entry name" value="OS08G0340900 PROTEIN"/>
    <property type="match status" value="1"/>
</dbReference>
<feature type="repeat" description="PPR" evidence="7">
    <location>
        <begin position="318"/>
        <end position="352"/>
    </location>
</feature>
<evidence type="ECO:0000256" key="4">
    <source>
        <dbReference type="ARBA" id="ARBA00022946"/>
    </source>
</evidence>
<dbReference type="NCBIfam" id="TIGR00756">
    <property type="entry name" value="PPR"/>
    <property type="match status" value="5"/>
</dbReference>
<feature type="domain" description="Plastocyanin-like" evidence="9">
    <location>
        <begin position="1358"/>
        <end position="1485"/>
    </location>
</feature>
<dbReference type="FunFam" id="1.25.40.10:FF:000353">
    <property type="entry name" value="Pentatricopeptide repeat-containing protein At4g39530"/>
    <property type="match status" value="1"/>
</dbReference>
<dbReference type="PROSITE" id="PS51375">
    <property type="entry name" value="PPR"/>
    <property type="match status" value="7"/>
</dbReference>
<evidence type="ECO:0000259" key="10">
    <source>
        <dbReference type="Pfam" id="PF07731"/>
    </source>
</evidence>
<dbReference type="EMBL" id="JBAMMX010000009">
    <property type="protein sequence ID" value="KAK6933459.1"/>
    <property type="molecule type" value="Genomic_DNA"/>
</dbReference>
<feature type="repeat" description="PPR" evidence="7">
    <location>
        <begin position="84"/>
        <end position="118"/>
    </location>
</feature>
<evidence type="ECO:0000256" key="3">
    <source>
        <dbReference type="ARBA" id="ARBA00022737"/>
    </source>
</evidence>
<comment type="similarity">
    <text evidence="1">Belongs to the PPR family. PCMP-H subfamily.</text>
</comment>
<sequence length="1783" mass="199626">MKGMRICYPVILRSKLSSRTLNGEILNLSTAIDSPLNFSQNLPKNRQKRREFAKLLQQQSLLRSPISHFFQIHAQIVVSGVFSDVFLANLLLHAYSKSGSLANARLLFDKMSERNLISWSTMISMYTQHGYSEEALKMFSGFRRSSPESPNEFILASVLRACTQLGKADKGIQVHDFVVKNGFNEDVYVGTSLIDFYCKIGDIEGARLVFDDLMVKSEVTWTTMITGYSKSGRADVSLQLFNQMRETEVVPDKYVLSSILSACSTMGFYEGGRQIHAYVWRSGTEMDVSVNNVLIDFYSKCNRVQIGRKLFDHMTNKNMISWTTMIAGYMQNSYDRDAIKLFAEMNRLGWKPDGFGCTSVLTSCGSLEVSEQGRQVHCYVVKVNIELDEFVSNGLIDMYTKCNLLDDAQKAFDHMINHDTISYNALIEGYSRQERLSEALDLFSDMRIRLILPNYLTFISLLGMSASLSALDLSRQIHVLIIKVGVSLELFSGSALVDVYSKCSCVKDARLVFEEMNEKDIVVWNAMFFGYTQLFENEEALELYSKLQLSREEPNEFTFVALITAASNLTSLPHGQQFHGQLVKMGLDCDPFVTNALVDMYAKCGNIKEARSMFNSAALRDVACWNSMISTYAQHGEAEEALRMFEGMSKEGVKPNYVTFIAVLSACSHAGLLEDGLNYFNSMRGLGVEPRTEHYACIVSLLGRAGKLYEAKDFIEKMPIKPVPVIWRSLLSACRISDNIELGQYAAEMAISSDPDDSGSYVLLSNIFASKYMWVDVKKVREKMDFKGVVKETGCSWIEVKNQVHAFISRDRTHCEVDLVYPVLNKLIRQMKEDIYVPDTAAMILNEANGIDLYYRTGLFHWRLLPTAQFQIRRNGIQQRPNSWQDGVSGTNCPIEPGTNWTYVFQTKYQIGTFFYSLSINFHKAAGGYGPIRVNNRIVINVPFPSPVAEFDLLIGDWWFLDCMVRSMMKDKLCGYDLGPGLVLVNGKLPYSPSGKFPSESFSVTKGMEAELGFKHVQVMRVDTVLISSLIKMKWTTTVAWPKLINATERSSIVGKAVPHHTNANSTASGPLPSGPDPIDLSFSVNQAKSITWNMTTGAARPNLQGTFNVTNVTLSQTFILHASISVINDVPRYTVNNVSYYTIDTPLKLADYFVNGTGFYLLDSFPTQSVNDSAAYGISVVSGYHKGWIEIVFKNDLDIIDSWHLDGFGFYVVGFEDREWTGVRAAYNLHDPVVRSTVQLYVRVYDPDPNPAKERPPSENLLLCGHHFVIRLKDHRLVFDYVPRRLVQYVILYYGFCLLLRLPVRHERICSTWRQIIKVTAMNFSDTSDIFLEWHVAINNTIKPASSEQPDIRSSMNKTSGYSGLPDKMLMNGKGPYSDPKLAHESFTATQGKTYRFRVANVGNVLSFNFRIQNHRMVIVETEGSYTNQITVDSLDIHLGQSYSVLVTADQNPSDYYIVASPKMLDASNSTNLVGVGVLHYDNSSTSPSGPLPSGPDPFDLSFSITQARSIRWNMTTGAARPNPQGTFNVTNVTLSQTFILHGSMAEIGGLPRYTVNNISYITPDTPLKVADQLANGTGVYQLDQYPSNVSQATPVNATYVVSGIHKGWLEIVLKNDLDVMDSWHLDGFGFYVVGFGDGEWTPDSRLSYNLNDPVVRSTTQVYPGGWTAVYAYLDNPGMWNLRSQNLKHWYLGQELYIRVYDPDPNPAKERPPPDNQLLCGNFAPSNPPSSAPPPSGPNPPSNPPSSAPPPSGPEPYPTPAGPTASSAPAFAPWRLNSWFIP</sequence>
<dbReference type="FunFam" id="1.25.40.10:FF:000031">
    <property type="entry name" value="Pentatricopeptide repeat-containing protein mitochondrial"/>
    <property type="match status" value="1"/>
</dbReference>
<feature type="domain" description="Plastocyanin-like" evidence="10">
    <location>
        <begin position="1596"/>
        <end position="1704"/>
    </location>
</feature>
<accession>A0AAN8VH35</accession>
<reference evidence="12 13" key="1">
    <citation type="submission" date="2023-12" db="EMBL/GenBank/DDBJ databases">
        <title>A high-quality genome assembly for Dillenia turbinata (Dilleniales).</title>
        <authorList>
            <person name="Chanderbali A."/>
        </authorList>
    </citation>
    <scope>NUCLEOTIDE SEQUENCE [LARGE SCALE GENOMIC DNA]</scope>
    <source>
        <strain evidence="12">LSX21</strain>
        <tissue evidence="12">Leaf</tissue>
    </source>
</reference>
<dbReference type="GO" id="GO:0005507">
    <property type="term" value="F:copper ion binding"/>
    <property type="evidence" value="ECO:0007669"/>
    <property type="project" value="InterPro"/>
</dbReference>
<dbReference type="GO" id="GO:0016491">
    <property type="term" value="F:oxidoreductase activity"/>
    <property type="evidence" value="ECO:0007669"/>
    <property type="project" value="InterPro"/>
</dbReference>
<evidence type="ECO:0000256" key="1">
    <source>
        <dbReference type="ARBA" id="ARBA00006643"/>
    </source>
</evidence>
<dbReference type="InterPro" id="IPR011707">
    <property type="entry name" value="Cu-oxidase-like_N"/>
</dbReference>
<feature type="region of interest" description="Disordered" evidence="8">
    <location>
        <begin position="1704"/>
        <end position="1770"/>
    </location>
</feature>
<dbReference type="Pfam" id="PF07732">
    <property type="entry name" value="Cu-oxidase_3"/>
    <property type="match status" value="1"/>
</dbReference>
<dbReference type="InterPro" id="IPR008972">
    <property type="entry name" value="Cupredoxin"/>
</dbReference>
<keyword evidence="13" id="KW-1185">Reference proteome</keyword>
<dbReference type="Gene3D" id="1.25.40.10">
    <property type="entry name" value="Tetratricopeptide repeat domain"/>
    <property type="match status" value="6"/>
</dbReference>
<proteinExistence type="inferred from homology"/>
<name>A0AAN8VH35_9MAGN</name>
<evidence type="ECO:0000256" key="6">
    <source>
        <dbReference type="ARBA" id="ARBA00061659"/>
    </source>
</evidence>
<dbReference type="InterPro" id="IPR046848">
    <property type="entry name" value="E_motif"/>
</dbReference>
<feature type="domain" description="Plastocyanin-like" evidence="11">
    <location>
        <begin position="869"/>
        <end position="937"/>
    </location>
</feature>
<dbReference type="GO" id="GO:0003723">
    <property type="term" value="F:RNA binding"/>
    <property type="evidence" value="ECO:0007669"/>
    <property type="project" value="InterPro"/>
</dbReference>
<dbReference type="Pfam" id="PF00394">
    <property type="entry name" value="Cu-oxidase"/>
    <property type="match status" value="1"/>
</dbReference>
<evidence type="ECO:0000256" key="2">
    <source>
        <dbReference type="ARBA" id="ARBA00010609"/>
    </source>
</evidence>
<dbReference type="InterPro" id="IPR001117">
    <property type="entry name" value="Cu-oxidase_2nd"/>
</dbReference>
<dbReference type="Proteomes" id="UP001370490">
    <property type="component" value="Unassembled WGS sequence"/>
</dbReference>
<feature type="repeat" description="PPR" evidence="7">
    <location>
        <begin position="419"/>
        <end position="453"/>
    </location>
</feature>
<dbReference type="FunFam" id="1.25.40.10:FF:000381">
    <property type="entry name" value="Pentatricopeptide repeat-containing protein"/>
    <property type="match status" value="1"/>
</dbReference>